<dbReference type="EMBL" id="FNNJ01000004">
    <property type="protein sequence ID" value="SDX25029.1"/>
    <property type="molecule type" value="Genomic_DNA"/>
</dbReference>
<feature type="transmembrane region" description="Helical" evidence="1">
    <location>
        <begin position="518"/>
        <end position="540"/>
    </location>
</feature>
<feature type="domain" description="ABC-type uncharacterised transport system" evidence="2">
    <location>
        <begin position="180"/>
        <end position="483"/>
    </location>
</feature>
<dbReference type="InterPro" id="IPR019196">
    <property type="entry name" value="ABC_transp_unknown"/>
</dbReference>
<evidence type="ECO:0000259" key="3">
    <source>
        <dbReference type="Pfam" id="PF23357"/>
    </source>
</evidence>
<name>A0A1H3A825_9FLAO</name>
<gene>
    <name evidence="4" type="ORF">SAMN05444411_10434</name>
</gene>
<evidence type="ECO:0000313" key="5">
    <source>
        <dbReference type="Proteomes" id="UP000199595"/>
    </source>
</evidence>
<evidence type="ECO:0000313" key="4">
    <source>
        <dbReference type="EMBL" id="SDX25029.1"/>
    </source>
</evidence>
<accession>A0A1H3A825</accession>
<keyword evidence="5" id="KW-1185">Reference proteome</keyword>
<reference evidence="4 5" key="1">
    <citation type="submission" date="2016-10" db="EMBL/GenBank/DDBJ databases">
        <authorList>
            <person name="de Groot N.N."/>
        </authorList>
    </citation>
    <scope>NUCLEOTIDE SEQUENCE [LARGE SCALE GENOMIC DNA]</scope>
    <source>
        <strain evidence="4 5">DSM 24956</strain>
    </source>
</reference>
<dbReference type="Pfam" id="PF09822">
    <property type="entry name" value="ABC_transp_aux"/>
    <property type="match status" value="1"/>
</dbReference>
<evidence type="ECO:0000259" key="2">
    <source>
        <dbReference type="Pfam" id="PF09822"/>
    </source>
</evidence>
<evidence type="ECO:0000256" key="1">
    <source>
        <dbReference type="SAM" id="Phobius"/>
    </source>
</evidence>
<keyword evidence="1" id="KW-1133">Transmembrane helix</keyword>
<keyword evidence="1" id="KW-0472">Membrane</keyword>
<dbReference type="NCBIfam" id="TIGR03521">
    <property type="entry name" value="GldG"/>
    <property type="match status" value="1"/>
</dbReference>
<keyword evidence="1" id="KW-0812">Transmembrane</keyword>
<dbReference type="Pfam" id="PF23357">
    <property type="entry name" value="DUF7088"/>
    <property type="match status" value="1"/>
</dbReference>
<proteinExistence type="predicted"/>
<dbReference type="InterPro" id="IPR055396">
    <property type="entry name" value="DUF7088"/>
</dbReference>
<feature type="domain" description="DUF7088" evidence="3">
    <location>
        <begin position="33"/>
        <end position="133"/>
    </location>
</feature>
<sequence length="546" mass="61845">MKNKYSSILVIIVALVAINFVSSKLYKRFDLTEDGRYTLSEATKQIAKNIEDIVTVKVYLNGDFPAEFKRLETETKLHLEELKAVNNNINYRFINPKKIAKQLISEDLEPSRLQVQENGKMSELVIFPWAVIEYQNKRENISLLKDIITNSQNEQLESSIQNLEYAFANAIHKISSKKSKTIAILKGNGELNDIYIADLLKKLGEYYLLAPFTLDSVATQPQNTLDKLNNFDLAIIAKPTVKFTEQEKFTLDQFTMNGGKSLWLLDNVQAELDSLMNTGEALAYPRDLGLTDFFFNYGIRVNLDLVTDLYSSQIPLATGNVGNNTQFSAFNWEYYPLVNSTNNHPININTEAVSLKFANSIDTLKNNISKTVLLQSSKLSKTNGTPFLVSLKGITQQPNPKDYAKGNKALGVLLEGKFKSVYNDRVKPFLYTNTKEIGASTKMIVIADGDIISNPISQGKPLELGVDKWSKQRYGNKEFLLNAVNYLLDDTGLINVRSKKIQIDFLNKQKAFEESSKWQLINIIIPLIILAILGGTFNYYRRKKYK</sequence>
<protein>
    <submittedName>
        <fullName evidence="4">Protein involved in gliding motility GldG</fullName>
    </submittedName>
</protein>
<organism evidence="4 5">
    <name type="scientific">Lutibacter oricola</name>
    <dbReference type="NCBI Taxonomy" id="762486"/>
    <lineage>
        <taxon>Bacteria</taxon>
        <taxon>Pseudomonadati</taxon>
        <taxon>Bacteroidota</taxon>
        <taxon>Flavobacteriia</taxon>
        <taxon>Flavobacteriales</taxon>
        <taxon>Flavobacteriaceae</taxon>
        <taxon>Lutibacter</taxon>
    </lineage>
</organism>
<dbReference type="RefSeq" id="WP_090122786.1">
    <property type="nucleotide sequence ID" value="NZ_FNNJ01000004.1"/>
</dbReference>
<dbReference type="Proteomes" id="UP000199595">
    <property type="component" value="Unassembled WGS sequence"/>
</dbReference>
<dbReference type="InterPro" id="IPR019863">
    <property type="entry name" value="Motility-assoc_ABC-rel_GldG"/>
</dbReference>
<dbReference type="STRING" id="762486.SAMN05444411_10434"/>
<dbReference type="AlphaFoldDB" id="A0A1H3A825"/>
<dbReference type="OrthoDB" id="9777219at2"/>